<protein>
    <submittedName>
        <fullName evidence="1">Uncharacterized protein</fullName>
    </submittedName>
</protein>
<name>A9MG36_SALAR</name>
<gene>
    <name evidence="1" type="ordered locus">SARI_00197</name>
</gene>
<reference evidence="1 2" key="1">
    <citation type="submission" date="2007-11" db="EMBL/GenBank/DDBJ databases">
        <authorList>
            <consortium name="The Salmonella enterica serovar Arizonae Genome Sequencing Project"/>
            <person name="McClelland M."/>
            <person name="Sanderson E.K."/>
            <person name="Porwollik S."/>
            <person name="Spieth J."/>
            <person name="Clifton W.S."/>
            <person name="Fulton R."/>
            <person name="Chunyan W."/>
            <person name="Wollam A."/>
            <person name="Shah N."/>
            <person name="Pepin K."/>
            <person name="Bhonagiri V."/>
            <person name="Nash W."/>
            <person name="Johnson M."/>
            <person name="Thiruvilangam P."/>
            <person name="Wilson R."/>
        </authorList>
    </citation>
    <scope>NUCLEOTIDE SEQUENCE [LARGE SCALE GENOMIC DNA]</scope>
    <source>
        <strain evidence="2">ATCC BAA-731 / CDC346-86 / RSK2980</strain>
    </source>
</reference>
<evidence type="ECO:0000313" key="2">
    <source>
        <dbReference type="Proteomes" id="UP000002084"/>
    </source>
</evidence>
<dbReference type="AlphaFoldDB" id="A9MG36"/>
<accession>A9MG36</accession>
<dbReference type="KEGG" id="ses:SARI_00197"/>
<evidence type="ECO:0000313" key="1">
    <source>
        <dbReference type="EMBL" id="ABX20144.1"/>
    </source>
</evidence>
<dbReference type="EMBL" id="CP000880">
    <property type="protein sequence ID" value="ABX20144.1"/>
    <property type="molecule type" value="Genomic_DNA"/>
</dbReference>
<keyword evidence="2" id="KW-1185">Reference proteome</keyword>
<sequence>MKVLLKKIESHSDIWIVVYSCNNKRYCKLFTLSHYFSKESGLLLIPLAHVFSDNTLFRYLFLRFLYVSLTLNRTKNHHYKIR</sequence>
<proteinExistence type="predicted"/>
<dbReference type="HOGENOM" id="CLU_2556258_0_0_6"/>
<dbReference type="Proteomes" id="UP000002084">
    <property type="component" value="Chromosome"/>
</dbReference>
<organism evidence="1 2">
    <name type="scientific">Salmonella arizonae (strain ATCC BAA-731 / CDC346-86 / RSK2980)</name>
    <dbReference type="NCBI Taxonomy" id="41514"/>
    <lineage>
        <taxon>Bacteria</taxon>
        <taxon>Pseudomonadati</taxon>
        <taxon>Pseudomonadota</taxon>
        <taxon>Gammaproteobacteria</taxon>
        <taxon>Enterobacterales</taxon>
        <taxon>Enterobacteriaceae</taxon>
        <taxon>Salmonella</taxon>
    </lineage>
</organism>